<proteinExistence type="predicted"/>
<sequence length="272" mass="29054">MSSGHRSTYPAQIDAPGLIRDLFSEKGAVAIAVVVLVIGAIAGYLAWRGTRRFLVSQGVDDAVEGTLFERTVNNVGLSTVGILSQLMALAVYIVSVIVAVNVAQIGDPQLFWTRFVDLLPRLFIAALAIILGLIVGDKAELVVNERLKSVKLPEASLLAEVVKYSIYYIAALVALGQLGVATAALLILLAVYAFGLVFLSGLALKDLLAAGAAGMYLLLTQPYSIGDEVKIDGTRGIVQEINVFVTHVESDGEEYIIPNQRVFKSGIVRIRG</sequence>
<dbReference type="GeneID" id="39846671"/>
<feature type="transmembrane region" description="Helical" evidence="5">
    <location>
        <begin position="181"/>
        <end position="204"/>
    </location>
</feature>
<dbReference type="Pfam" id="PF00924">
    <property type="entry name" value="MS_channel_2nd"/>
    <property type="match status" value="1"/>
</dbReference>
<keyword evidence="4 5" id="KW-0472">Membrane</keyword>
<dbReference type="InterPro" id="IPR006685">
    <property type="entry name" value="MscS_channel_2nd"/>
</dbReference>
<dbReference type="OrthoDB" id="313107at2157"/>
<dbReference type="InterPro" id="IPR023408">
    <property type="entry name" value="MscS_beta-dom_sf"/>
</dbReference>
<keyword evidence="8" id="KW-1185">Reference proteome</keyword>
<feature type="transmembrane region" description="Helical" evidence="5">
    <location>
        <begin position="157"/>
        <end position="175"/>
    </location>
</feature>
<evidence type="ECO:0000256" key="3">
    <source>
        <dbReference type="ARBA" id="ARBA00022989"/>
    </source>
</evidence>
<evidence type="ECO:0000256" key="2">
    <source>
        <dbReference type="ARBA" id="ARBA00022692"/>
    </source>
</evidence>
<feature type="transmembrane region" description="Helical" evidence="5">
    <location>
        <begin position="118"/>
        <end position="136"/>
    </location>
</feature>
<evidence type="ECO:0000256" key="4">
    <source>
        <dbReference type="ARBA" id="ARBA00023136"/>
    </source>
</evidence>
<protein>
    <submittedName>
        <fullName evidence="7">Mechanosensitive ion channel family protein</fullName>
    </submittedName>
</protein>
<dbReference type="RefSeq" id="WP_049993582.1">
    <property type="nucleotide sequence ID" value="NZ_CP031310.1"/>
</dbReference>
<dbReference type="Gene3D" id="1.10.287.1260">
    <property type="match status" value="1"/>
</dbReference>
<evidence type="ECO:0000259" key="6">
    <source>
        <dbReference type="Pfam" id="PF00924"/>
    </source>
</evidence>
<evidence type="ECO:0000256" key="1">
    <source>
        <dbReference type="ARBA" id="ARBA00004370"/>
    </source>
</evidence>
<dbReference type="InterPro" id="IPR045275">
    <property type="entry name" value="MscS_archaea/bacteria_type"/>
</dbReference>
<evidence type="ECO:0000313" key="8">
    <source>
        <dbReference type="Proteomes" id="UP000296706"/>
    </source>
</evidence>
<dbReference type="PANTHER" id="PTHR30221">
    <property type="entry name" value="SMALL-CONDUCTANCE MECHANOSENSITIVE CHANNEL"/>
    <property type="match status" value="1"/>
</dbReference>
<keyword evidence="2 5" id="KW-0812">Transmembrane</keyword>
<accession>A0A4D6HAH7</accession>
<gene>
    <name evidence="7" type="ORF">DV733_02350</name>
</gene>
<dbReference type="STRING" id="1457250.GCA_000755225_02768"/>
<dbReference type="GO" id="GO:0008381">
    <property type="term" value="F:mechanosensitive monoatomic ion channel activity"/>
    <property type="evidence" value="ECO:0007669"/>
    <property type="project" value="InterPro"/>
</dbReference>
<dbReference type="SUPFAM" id="SSF50182">
    <property type="entry name" value="Sm-like ribonucleoproteins"/>
    <property type="match status" value="1"/>
</dbReference>
<evidence type="ECO:0000313" key="7">
    <source>
        <dbReference type="EMBL" id="QCC50138.1"/>
    </source>
</evidence>
<dbReference type="Gene3D" id="2.30.30.60">
    <property type="match status" value="1"/>
</dbReference>
<dbReference type="KEGG" id="hsn:DV733_02350"/>
<dbReference type="PANTHER" id="PTHR30221:SF20">
    <property type="entry name" value="SMALL-CONDUCTANCE MECHANOSENSITIVE CHANNEL"/>
    <property type="match status" value="1"/>
</dbReference>
<feature type="transmembrane region" description="Helical" evidence="5">
    <location>
        <begin position="86"/>
        <end position="106"/>
    </location>
</feature>
<name>A0A4D6HAH7_9EURY</name>
<feature type="transmembrane region" description="Helical" evidence="5">
    <location>
        <begin position="27"/>
        <end position="47"/>
    </location>
</feature>
<dbReference type="EMBL" id="CP031310">
    <property type="protein sequence ID" value="QCC50138.1"/>
    <property type="molecule type" value="Genomic_DNA"/>
</dbReference>
<organism evidence="7 8">
    <name type="scientific">Halapricum salinum</name>
    <dbReference type="NCBI Taxonomy" id="1457250"/>
    <lineage>
        <taxon>Archaea</taxon>
        <taxon>Methanobacteriati</taxon>
        <taxon>Methanobacteriota</taxon>
        <taxon>Stenosarchaea group</taxon>
        <taxon>Halobacteria</taxon>
        <taxon>Halobacteriales</taxon>
        <taxon>Haloarculaceae</taxon>
        <taxon>Halapricum</taxon>
    </lineage>
</organism>
<dbReference type="GO" id="GO:0016020">
    <property type="term" value="C:membrane"/>
    <property type="evidence" value="ECO:0007669"/>
    <property type="project" value="UniProtKB-SubCell"/>
</dbReference>
<dbReference type="AlphaFoldDB" id="A0A4D6HAH7"/>
<keyword evidence="3 5" id="KW-1133">Transmembrane helix</keyword>
<comment type="subcellular location">
    <subcellularLocation>
        <location evidence="1">Membrane</location>
    </subcellularLocation>
</comment>
<feature type="domain" description="Mechanosensitive ion channel MscS" evidence="6">
    <location>
        <begin position="212"/>
        <end position="267"/>
    </location>
</feature>
<dbReference type="InterPro" id="IPR010920">
    <property type="entry name" value="LSM_dom_sf"/>
</dbReference>
<evidence type="ECO:0000256" key="5">
    <source>
        <dbReference type="SAM" id="Phobius"/>
    </source>
</evidence>
<reference evidence="7 8" key="1">
    <citation type="journal article" date="2019" name="Nat. Commun.">
        <title>A new type of DNA phosphorothioation-based antiviral system in archaea.</title>
        <authorList>
            <person name="Xiong L."/>
            <person name="Liu S."/>
            <person name="Chen S."/>
            <person name="Xiao Y."/>
            <person name="Zhu B."/>
            <person name="Gao Y."/>
            <person name="Zhang Y."/>
            <person name="Chen B."/>
            <person name="Luo J."/>
            <person name="Deng Z."/>
            <person name="Chen X."/>
            <person name="Wang L."/>
            <person name="Chen S."/>
        </authorList>
    </citation>
    <scope>NUCLEOTIDE SEQUENCE [LARGE SCALE GENOMIC DNA]</scope>
    <source>
        <strain evidence="7 8">CBA1105</strain>
    </source>
</reference>
<dbReference type="Proteomes" id="UP000296706">
    <property type="component" value="Chromosome"/>
</dbReference>